<proteinExistence type="predicted"/>
<dbReference type="AlphaFoldDB" id="X0WHV1"/>
<reference evidence="1" key="1">
    <citation type="journal article" date="2014" name="Front. Microbiol.">
        <title>High frequency of phylogenetically diverse reductive dehalogenase-homologous genes in deep subseafloor sedimentary metagenomes.</title>
        <authorList>
            <person name="Kawai M."/>
            <person name="Futagami T."/>
            <person name="Toyoda A."/>
            <person name="Takaki Y."/>
            <person name="Nishi S."/>
            <person name="Hori S."/>
            <person name="Arai W."/>
            <person name="Tsubouchi T."/>
            <person name="Morono Y."/>
            <person name="Uchiyama I."/>
            <person name="Ito T."/>
            <person name="Fujiyama A."/>
            <person name="Inagaki F."/>
            <person name="Takami H."/>
        </authorList>
    </citation>
    <scope>NUCLEOTIDE SEQUENCE</scope>
    <source>
        <strain evidence="1">Expedition CK06-06</strain>
    </source>
</reference>
<gene>
    <name evidence="1" type="ORF">S01H1_64612</name>
</gene>
<evidence type="ECO:0000313" key="1">
    <source>
        <dbReference type="EMBL" id="GAG30524.1"/>
    </source>
</evidence>
<protein>
    <recommendedName>
        <fullName evidence="2">VWFA domain-containing protein</fullName>
    </recommendedName>
</protein>
<comment type="caution">
    <text evidence="1">The sequence shown here is derived from an EMBL/GenBank/DDBJ whole genome shotgun (WGS) entry which is preliminary data.</text>
</comment>
<dbReference type="EMBL" id="BARS01042594">
    <property type="protein sequence ID" value="GAG30524.1"/>
    <property type="molecule type" value="Genomic_DNA"/>
</dbReference>
<dbReference type="SUPFAM" id="SSF53300">
    <property type="entry name" value="vWA-like"/>
    <property type="match status" value="1"/>
</dbReference>
<sequence>RGDGASTRPGTYRRSPTDATIGGIPVDSEYIIFIIDTSGSMHNYAWSMVRKKMEEILEIYPKVKGIQVMNNGVFPTSFDFSDSLVLPSDTH</sequence>
<name>X0WHV1_9ZZZZ</name>
<dbReference type="InterPro" id="IPR036465">
    <property type="entry name" value="vWFA_dom_sf"/>
</dbReference>
<feature type="non-terminal residue" evidence="1">
    <location>
        <position position="1"/>
    </location>
</feature>
<organism evidence="1">
    <name type="scientific">marine sediment metagenome</name>
    <dbReference type="NCBI Taxonomy" id="412755"/>
    <lineage>
        <taxon>unclassified sequences</taxon>
        <taxon>metagenomes</taxon>
        <taxon>ecological metagenomes</taxon>
    </lineage>
</organism>
<accession>X0WHV1</accession>
<evidence type="ECO:0008006" key="2">
    <source>
        <dbReference type="Google" id="ProtNLM"/>
    </source>
</evidence>